<dbReference type="AlphaFoldDB" id="A0A1H2GPG8"/>
<sequence length="160" mass="17119">MRRYPVGLLGLCLLLCATAAATDYPLGLSARDERGCRLGHGSVEGATLHLMSAAHSDPGFPAGQALAILRRALAAGCDIHEADALGLSPLNAALLYNDAALAAFLLEHGADPARPIVSPKAALNGLDSPRWLTLLERRQPQHDRRALRRLLERHAAARQR</sequence>
<keyword evidence="1" id="KW-0040">ANK repeat</keyword>
<gene>
    <name evidence="3" type="ORF">SAMN05216580_1891</name>
</gene>
<evidence type="ECO:0000256" key="2">
    <source>
        <dbReference type="SAM" id="SignalP"/>
    </source>
</evidence>
<dbReference type="Proteomes" id="UP000243063">
    <property type="component" value="Chromosome I"/>
</dbReference>
<feature type="chain" id="PRO_5009275007" evidence="2">
    <location>
        <begin position="22"/>
        <end position="160"/>
    </location>
</feature>
<dbReference type="SUPFAM" id="SSF48403">
    <property type="entry name" value="Ankyrin repeat"/>
    <property type="match status" value="1"/>
</dbReference>
<evidence type="ECO:0000256" key="1">
    <source>
        <dbReference type="PROSITE-ProRule" id="PRU00023"/>
    </source>
</evidence>
<reference evidence="4" key="1">
    <citation type="submission" date="2016-10" db="EMBL/GenBank/DDBJ databases">
        <authorList>
            <person name="Varghese N."/>
            <person name="Submissions S."/>
        </authorList>
    </citation>
    <scope>NUCLEOTIDE SEQUENCE [LARGE SCALE GENOMIC DNA]</scope>
    <source>
        <strain evidence="4">CCTCC 2012022</strain>
    </source>
</reference>
<name>A0A1H2GPG8_9GAMM</name>
<evidence type="ECO:0000313" key="4">
    <source>
        <dbReference type="Proteomes" id="UP000243063"/>
    </source>
</evidence>
<feature type="repeat" description="ANK" evidence="1">
    <location>
        <begin position="85"/>
        <end position="111"/>
    </location>
</feature>
<dbReference type="EMBL" id="LT629780">
    <property type="protein sequence ID" value="SDU21391.1"/>
    <property type="molecule type" value="Genomic_DNA"/>
</dbReference>
<accession>A0A1H2GPG8</accession>
<dbReference type="InterPro" id="IPR002110">
    <property type="entry name" value="Ankyrin_rpt"/>
</dbReference>
<dbReference type="PROSITE" id="PS50297">
    <property type="entry name" value="ANK_REP_REGION"/>
    <property type="match status" value="1"/>
</dbReference>
<keyword evidence="4" id="KW-1185">Reference proteome</keyword>
<dbReference type="PROSITE" id="PS50088">
    <property type="entry name" value="ANK_REPEAT"/>
    <property type="match status" value="1"/>
</dbReference>
<dbReference type="STRING" id="1245526.SAMN05216580_1891"/>
<proteinExistence type="predicted"/>
<dbReference type="OrthoDB" id="6881580at2"/>
<dbReference type="Gene3D" id="1.25.40.20">
    <property type="entry name" value="Ankyrin repeat-containing domain"/>
    <property type="match status" value="1"/>
</dbReference>
<evidence type="ECO:0000313" key="3">
    <source>
        <dbReference type="EMBL" id="SDU21391.1"/>
    </source>
</evidence>
<dbReference type="InterPro" id="IPR036770">
    <property type="entry name" value="Ankyrin_rpt-contain_sf"/>
</dbReference>
<protein>
    <submittedName>
        <fullName evidence="3">Uncharacterized protein</fullName>
    </submittedName>
</protein>
<keyword evidence="2" id="KW-0732">Signal</keyword>
<organism evidence="3 4">
    <name type="scientific">Geopseudomonas guangdongensis</name>
    <dbReference type="NCBI Taxonomy" id="1245526"/>
    <lineage>
        <taxon>Bacteria</taxon>
        <taxon>Pseudomonadati</taxon>
        <taxon>Pseudomonadota</taxon>
        <taxon>Gammaproteobacteria</taxon>
        <taxon>Pseudomonadales</taxon>
        <taxon>Pseudomonadaceae</taxon>
        <taxon>Geopseudomonas</taxon>
    </lineage>
</organism>
<dbReference type="RefSeq" id="WP_090213878.1">
    <property type="nucleotide sequence ID" value="NZ_LT629780.1"/>
</dbReference>
<feature type="signal peptide" evidence="2">
    <location>
        <begin position="1"/>
        <end position="21"/>
    </location>
</feature>